<proteinExistence type="predicted"/>
<dbReference type="AlphaFoldDB" id="A0A7S3MHE9"/>
<feature type="domain" description="SET" evidence="4">
    <location>
        <begin position="27"/>
        <end position="249"/>
    </location>
</feature>
<evidence type="ECO:0000256" key="3">
    <source>
        <dbReference type="ARBA" id="ARBA00022691"/>
    </source>
</evidence>
<dbReference type="Gene3D" id="3.90.1410.10">
    <property type="entry name" value="set domain protein methyltransferase, domain 1"/>
    <property type="match status" value="1"/>
</dbReference>
<keyword evidence="1" id="KW-0489">Methyltransferase</keyword>
<dbReference type="CDD" id="cd10527">
    <property type="entry name" value="SET_LSMT"/>
    <property type="match status" value="1"/>
</dbReference>
<keyword evidence="3" id="KW-0949">S-adenosyl-L-methionine</keyword>
<keyword evidence="2" id="KW-0808">Transferase</keyword>
<evidence type="ECO:0000313" key="5">
    <source>
        <dbReference type="EMBL" id="CAE0304924.1"/>
    </source>
</evidence>
<dbReference type="InterPro" id="IPR001214">
    <property type="entry name" value="SET_dom"/>
</dbReference>
<dbReference type="EMBL" id="HBIC01065683">
    <property type="protein sequence ID" value="CAE0304924.1"/>
    <property type="molecule type" value="Transcribed_RNA"/>
</dbReference>
<dbReference type="Gene3D" id="3.90.1420.10">
    <property type="entry name" value="Rubisco LSMT, substrate-binding domain"/>
    <property type="match status" value="1"/>
</dbReference>
<dbReference type="InterPro" id="IPR036464">
    <property type="entry name" value="Rubisco_LSMT_subst-bd_sf"/>
</dbReference>
<protein>
    <recommendedName>
        <fullName evidence="4">SET domain-containing protein</fullName>
    </recommendedName>
</protein>
<evidence type="ECO:0000256" key="1">
    <source>
        <dbReference type="ARBA" id="ARBA00022603"/>
    </source>
</evidence>
<dbReference type="PANTHER" id="PTHR13271:SF137">
    <property type="entry name" value="SET DOMAIN-CONTAINING PROTEIN"/>
    <property type="match status" value="1"/>
</dbReference>
<dbReference type="InterPro" id="IPR050600">
    <property type="entry name" value="SETD3_SETD6_MTase"/>
</dbReference>
<evidence type="ECO:0000259" key="4">
    <source>
        <dbReference type="PROSITE" id="PS50280"/>
    </source>
</evidence>
<reference evidence="5" key="1">
    <citation type="submission" date="2021-01" db="EMBL/GenBank/DDBJ databases">
        <authorList>
            <person name="Corre E."/>
            <person name="Pelletier E."/>
            <person name="Niang G."/>
            <person name="Scheremetjew M."/>
            <person name="Finn R."/>
            <person name="Kale V."/>
            <person name="Holt S."/>
            <person name="Cochrane G."/>
            <person name="Meng A."/>
            <person name="Brown T."/>
            <person name="Cohen L."/>
        </authorList>
    </citation>
    <scope>NUCLEOTIDE SEQUENCE</scope>
    <source>
        <strain evidence="5">CCAP 955/1</strain>
    </source>
</reference>
<gene>
    <name evidence="5" type="ORF">SELO1098_LOCUS33795</name>
</gene>
<dbReference type="GO" id="GO:0016279">
    <property type="term" value="F:protein-lysine N-methyltransferase activity"/>
    <property type="evidence" value="ECO:0007669"/>
    <property type="project" value="TreeGrafter"/>
</dbReference>
<dbReference type="InterPro" id="IPR015353">
    <property type="entry name" value="Rubisco_LSMT_subst-bd"/>
</dbReference>
<evidence type="ECO:0000256" key="2">
    <source>
        <dbReference type="ARBA" id="ARBA00022679"/>
    </source>
</evidence>
<sequence>MAAFDEVQQVLVEVSNEIRTNGGLVNAKVEFVQSENEGFGVFASGDIAHGETLIKVPFSMCISVEKILEFAGLKQVFADNEGLLNYPDEVIAIALMHGKLFPESSCSWAKHTKMLPTDFNTTIFWSDEELDELKGNNVFHLTKMMKRQIDMDYTSIHLPLSEAYPELLGGITKDLYTWALSIVYSRCLDITRCDKDVRCVVPVLDMANHNPHSGALPSDTFKYDDASDCVCLVAAADLKAGDECYAVYGMYPNSKLLYTYGFVVLNNPTMAIDQWVRLPQGCYGYDTKNEFLNSQPLTREQAYDFKGTLRPGYVAPALLAAIRVIQADDEELPRLSNAVEGKLLSVRNEQATYVSLRNLIIARMDVERAQADVTKLGELLLNDTPFGDRLRCALIVRVEERRLLESVLALVNRWISEIEVQGEAYLPPDAPRVNAEK</sequence>
<dbReference type="PROSITE" id="PS50280">
    <property type="entry name" value="SET"/>
    <property type="match status" value="1"/>
</dbReference>
<dbReference type="PANTHER" id="PTHR13271">
    <property type="entry name" value="UNCHARACTERIZED PUTATIVE METHYLTRANSFERASE"/>
    <property type="match status" value="1"/>
</dbReference>
<dbReference type="SUPFAM" id="SSF82199">
    <property type="entry name" value="SET domain"/>
    <property type="match status" value="1"/>
</dbReference>
<dbReference type="Pfam" id="PF09273">
    <property type="entry name" value="Rubis-subs-bind"/>
    <property type="match status" value="1"/>
</dbReference>
<accession>A0A7S3MHE9</accession>
<dbReference type="GO" id="GO:0032259">
    <property type="term" value="P:methylation"/>
    <property type="evidence" value="ECO:0007669"/>
    <property type="project" value="UniProtKB-KW"/>
</dbReference>
<organism evidence="5">
    <name type="scientific">Spumella elongata</name>
    <dbReference type="NCBI Taxonomy" id="89044"/>
    <lineage>
        <taxon>Eukaryota</taxon>
        <taxon>Sar</taxon>
        <taxon>Stramenopiles</taxon>
        <taxon>Ochrophyta</taxon>
        <taxon>Chrysophyceae</taxon>
        <taxon>Chromulinales</taxon>
        <taxon>Chromulinaceae</taxon>
        <taxon>Spumella</taxon>
    </lineage>
</organism>
<dbReference type="InterPro" id="IPR046341">
    <property type="entry name" value="SET_dom_sf"/>
</dbReference>
<name>A0A7S3MHE9_9STRA</name>